<dbReference type="EMBL" id="GBXM01014481">
    <property type="protein sequence ID" value="JAH94096.1"/>
    <property type="molecule type" value="Transcribed_RNA"/>
</dbReference>
<accession>A0A0E9WV19</accession>
<evidence type="ECO:0000313" key="1">
    <source>
        <dbReference type="EMBL" id="JAH94096.1"/>
    </source>
</evidence>
<protein>
    <submittedName>
        <fullName evidence="1">Uncharacterized protein</fullName>
    </submittedName>
</protein>
<reference evidence="1" key="2">
    <citation type="journal article" date="2015" name="Fish Shellfish Immunol.">
        <title>Early steps in the European eel (Anguilla anguilla)-Vibrio vulnificus interaction in the gills: Role of the RtxA13 toxin.</title>
        <authorList>
            <person name="Callol A."/>
            <person name="Pajuelo D."/>
            <person name="Ebbesson L."/>
            <person name="Teles M."/>
            <person name="MacKenzie S."/>
            <person name="Amaro C."/>
        </authorList>
    </citation>
    <scope>NUCLEOTIDE SEQUENCE</scope>
</reference>
<dbReference type="AlphaFoldDB" id="A0A0E9WV19"/>
<reference evidence="1" key="1">
    <citation type="submission" date="2014-11" db="EMBL/GenBank/DDBJ databases">
        <authorList>
            <person name="Amaro Gonzalez C."/>
        </authorList>
    </citation>
    <scope>NUCLEOTIDE SEQUENCE</scope>
</reference>
<name>A0A0E9WV19_ANGAN</name>
<organism evidence="1">
    <name type="scientific">Anguilla anguilla</name>
    <name type="common">European freshwater eel</name>
    <name type="synonym">Muraena anguilla</name>
    <dbReference type="NCBI Taxonomy" id="7936"/>
    <lineage>
        <taxon>Eukaryota</taxon>
        <taxon>Metazoa</taxon>
        <taxon>Chordata</taxon>
        <taxon>Craniata</taxon>
        <taxon>Vertebrata</taxon>
        <taxon>Euteleostomi</taxon>
        <taxon>Actinopterygii</taxon>
        <taxon>Neopterygii</taxon>
        <taxon>Teleostei</taxon>
        <taxon>Anguilliformes</taxon>
        <taxon>Anguillidae</taxon>
        <taxon>Anguilla</taxon>
    </lineage>
</organism>
<proteinExistence type="predicted"/>
<sequence>MLYICVFLFVIFCLNGTAELHAAFLLLHLHCKQTVYKSRFHFIKAI</sequence>